<gene>
    <name evidence="1" type="ORF">CGSHiR3021_07712</name>
</gene>
<dbReference type="EMBL" id="AAZJ01000003">
    <property type="protein sequence ID" value="EDK14316.1"/>
    <property type="molecule type" value="Genomic_DNA"/>
</dbReference>
<accession>A4NX43</accession>
<name>A4NX43_HAEIF</name>
<dbReference type="Proteomes" id="UP000005596">
    <property type="component" value="Unassembled WGS sequence"/>
</dbReference>
<dbReference type="AlphaFoldDB" id="A4NX43"/>
<evidence type="ECO:0000313" key="1">
    <source>
        <dbReference type="EMBL" id="EDK14316.1"/>
    </source>
</evidence>
<sequence length="38" mass="4352">MHDLKVHVPAGGFIFLWFSHNLYRLGVICGNKPVIKML</sequence>
<protein>
    <submittedName>
        <fullName evidence="1">Uncharacterized protein</fullName>
    </submittedName>
</protein>
<proteinExistence type="predicted"/>
<reference evidence="1 2" key="1">
    <citation type="journal article" date="2007" name="Genome Biol.">
        <title>Characterization and modeling of the Haemophilus influenzae core and supragenomes based on the complete genomic sequences of Rd and 12 clinical nontypeable strains.</title>
        <authorList>
            <person name="Hogg J.S."/>
            <person name="Hu F.Z."/>
            <person name="Janto B."/>
            <person name="Boissy R."/>
            <person name="Hayes J."/>
            <person name="Keefe R."/>
            <person name="Post J.C."/>
            <person name="Ehrlich G.D."/>
        </authorList>
    </citation>
    <scope>NUCLEOTIDE SEQUENCE [LARGE SCALE GENOMIC DNA]</scope>
    <source>
        <strain evidence="1 2">22.4-21</strain>
    </source>
</reference>
<dbReference type="BioCyc" id="HINF375063:G119K-811-MONOMER"/>
<organism evidence="1 2">
    <name type="scientific">Haemophilus influenzae 22.4-21</name>
    <dbReference type="NCBI Taxonomy" id="375063"/>
    <lineage>
        <taxon>Bacteria</taxon>
        <taxon>Pseudomonadati</taxon>
        <taxon>Pseudomonadota</taxon>
        <taxon>Gammaproteobacteria</taxon>
        <taxon>Pasteurellales</taxon>
        <taxon>Pasteurellaceae</taxon>
        <taxon>Haemophilus</taxon>
    </lineage>
</organism>
<evidence type="ECO:0000313" key="2">
    <source>
        <dbReference type="Proteomes" id="UP000005596"/>
    </source>
</evidence>